<dbReference type="Proteomes" id="UP000627292">
    <property type="component" value="Unassembled WGS sequence"/>
</dbReference>
<dbReference type="Gene3D" id="3.55.50.30">
    <property type="match status" value="1"/>
</dbReference>
<evidence type="ECO:0000259" key="3">
    <source>
        <dbReference type="Pfam" id="PF16344"/>
    </source>
</evidence>
<dbReference type="EMBL" id="BMIB01000001">
    <property type="protein sequence ID" value="GGH60224.1"/>
    <property type="molecule type" value="Genomic_DNA"/>
</dbReference>
<feature type="domain" description="Protein FecR C-terminal" evidence="3">
    <location>
        <begin position="334"/>
        <end position="401"/>
    </location>
</feature>
<proteinExistence type="predicted"/>
<dbReference type="InterPro" id="IPR012373">
    <property type="entry name" value="Ferrdict_sens_TM"/>
</dbReference>
<feature type="domain" description="FecR protein" evidence="2">
    <location>
        <begin position="195"/>
        <end position="289"/>
    </location>
</feature>
<dbReference type="Pfam" id="PF16344">
    <property type="entry name" value="FecR_C"/>
    <property type="match status" value="1"/>
</dbReference>
<dbReference type="Pfam" id="PF04773">
    <property type="entry name" value="FecR"/>
    <property type="match status" value="1"/>
</dbReference>
<dbReference type="Gene3D" id="2.60.120.1440">
    <property type="match status" value="1"/>
</dbReference>
<reference evidence="4" key="2">
    <citation type="submission" date="2020-09" db="EMBL/GenBank/DDBJ databases">
        <authorList>
            <person name="Sun Q."/>
            <person name="Zhou Y."/>
        </authorList>
    </citation>
    <scope>NUCLEOTIDE SEQUENCE</scope>
    <source>
        <strain evidence="4">CGMCC 1.15290</strain>
    </source>
</reference>
<dbReference type="GO" id="GO:0016989">
    <property type="term" value="F:sigma factor antagonist activity"/>
    <property type="evidence" value="ECO:0007669"/>
    <property type="project" value="TreeGrafter"/>
</dbReference>
<comment type="caution">
    <text evidence="4">The sequence shown here is derived from an EMBL/GenBank/DDBJ whole genome shotgun (WGS) entry which is preliminary data.</text>
</comment>
<dbReference type="InterPro" id="IPR032508">
    <property type="entry name" value="FecR_C"/>
</dbReference>
<keyword evidence="1" id="KW-0472">Membrane</keyword>
<organism evidence="4 5">
    <name type="scientific">Filimonas zeae</name>
    <dbReference type="NCBI Taxonomy" id="1737353"/>
    <lineage>
        <taxon>Bacteria</taxon>
        <taxon>Pseudomonadati</taxon>
        <taxon>Bacteroidota</taxon>
        <taxon>Chitinophagia</taxon>
        <taxon>Chitinophagales</taxon>
        <taxon>Chitinophagaceae</taxon>
        <taxon>Filimonas</taxon>
    </lineage>
</organism>
<evidence type="ECO:0000259" key="2">
    <source>
        <dbReference type="Pfam" id="PF04773"/>
    </source>
</evidence>
<evidence type="ECO:0000313" key="5">
    <source>
        <dbReference type="Proteomes" id="UP000627292"/>
    </source>
</evidence>
<evidence type="ECO:0000256" key="1">
    <source>
        <dbReference type="SAM" id="Phobius"/>
    </source>
</evidence>
<name>A0A917IP76_9BACT</name>
<keyword evidence="5" id="KW-1185">Reference proteome</keyword>
<gene>
    <name evidence="4" type="ORF">GCM10011379_07840</name>
</gene>
<dbReference type="PANTHER" id="PTHR30273">
    <property type="entry name" value="PERIPLASMIC SIGNAL SENSOR AND SIGMA FACTOR ACTIVATOR FECR-RELATED"/>
    <property type="match status" value="1"/>
</dbReference>
<sequence length="403" mass="44467">MLLYYTIYIGKTNMQQWNRAELGKLAGKYIQGKATEAEKQLLQEWYNAFDDVTVNVPADSEAEEMLTEARMLFRLQQTIEAEKYKPAPRRIPAWLKYSAAALLLGGVGLSIFWLTRPQPQPLTAAGKTPLHKPTIVPGGNKAVLTLDDGSTVILDSVANGTVTMQGHTRIVKNKNGQLTYDLSAAPNTGQVSYNTITTPRGGQYQVILPDGSKVWLNAASSLRFPTAFTAKSREVSLKGEAYFDITRNAAQPFQVQVNDMKVNVLGTQFNIMAYEEESQAKTTLVQGSVDISTAGGTQPKLLKPGQQARLSKGGNLHVVNDADVDEALAWINGRFYFNDTDLGTLMRQIARWYNIEVVYEGAVPPEKFSGEIPRNSNVEEVLKILKLSNIHFTVNGNVLTIKP</sequence>
<dbReference type="AlphaFoldDB" id="A0A917IP76"/>
<keyword evidence="1" id="KW-1133">Transmembrane helix</keyword>
<feature type="transmembrane region" description="Helical" evidence="1">
    <location>
        <begin position="93"/>
        <end position="114"/>
    </location>
</feature>
<protein>
    <submittedName>
        <fullName evidence="4">Iron dicitrate transporter FecR</fullName>
    </submittedName>
</protein>
<accession>A0A917IP76</accession>
<dbReference type="FunFam" id="2.60.120.1440:FF:000001">
    <property type="entry name" value="Putative anti-sigma factor"/>
    <property type="match status" value="1"/>
</dbReference>
<dbReference type="InterPro" id="IPR006860">
    <property type="entry name" value="FecR"/>
</dbReference>
<dbReference type="PANTHER" id="PTHR30273:SF2">
    <property type="entry name" value="PROTEIN FECR"/>
    <property type="match status" value="1"/>
</dbReference>
<keyword evidence="1" id="KW-0812">Transmembrane</keyword>
<evidence type="ECO:0000313" key="4">
    <source>
        <dbReference type="EMBL" id="GGH60224.1"/>
    </source>
</evidence>
<reference evidence="4" key="1">
    <citation type="journal article" date="2014" name="Int. J. Syst. Evol. Microbiol.">
        <title>Complete genome sequence of Corynebacterium casei LMG S-19264T (=DSM 44701T), isolated from a smear-ripened cheese.</title>
        <authorList>
            <consortium name="US DOE Joint Genome Institute (JGI-PGF)"/>
            <person name="Walter F."/>
            <person name="Albersmeier A."/>
            <person name="Kalinowski J."/>
            <person name="Ruckert C."/>
        </authorList>
    </citation>
    <scope>NUCLEOTIDE SEQUENCE</scope>
    <source>
        <strain evidence="4">CGMCC 1.15290</strain>
    </source>
</reference>